<dbReference type="Gene3D" id="1.10.287.210">
    <property type="match status" value="1"/>
</dbReference>
<name>A0A7K7VS00_EUDEL</name>
<gene>
    <name evidence="1" type="primary">Erv31_8</name>
    <name evidence="1" type="ORF">EUDELE_R14876</name>
</gene>
<dbReference type="Proteomes" id="UP000533954">
    <property type="component" value="Unassembled WGS sequence"/>
</dbReference>
<organism evidence="1 2">
    <name type="scientific">Eudromia elegans</name>
    <name type="common">Elegant crested-tinamou</name>
    <dbReference type="NCBI Taxonomy" id="8805"/>
    <lineage>
        <taxon>Eukaryota</taxon>
        <taxon>Metazoa</taxon>
        <taxon>Chordata</taxon>
        <taxon>Craniata</taxon>
        <taxon>Vertebrata</taxon>
        <taxon>Euteleostomi</taxon>
        <taxon>Archelosauria</taxon>
        <taxon>Archosauria</taxon>
        <taxon>Dinosauria</taxon>
        <taxon>Saurischia</taxon>
        <taxon>Theropoda</taxon>
        <taxon>Coelurosauria</taxon>
        <taxon>Aves</taxon>
        <taxon>Palaeognathae</taxon>
        <taxon>Tinamiformes</taxon>
        <taxon>Tinamidae</taxon>
        <taxon>Eudromia</taxon>
    </lineage>
</organism>
<dbReference type="AlphaFoldDB" id="A0A7K7VS00"/>
<accession>A0A7K7VS00</accession>
<proteinExistence type="predicted"/>
<dbReference type="EMBL" id="VZSX01000605">
    <property type="protein sequence ID" value="NXA44213.1"/>
    <property type="molecule type" value="Genomic_DNA"/>
</dbReference>
<feature type="non-terminal residue" evidence="1">
    <location>
        <position position="1"/>
    </location>
</feature>
<evidence type="ECO:0000313" key="2">
    <source>
        <dbReference type="Proteomes" id="UP000533954"/>
    </source>
</evidence>
<feature type="non-terminal residue" evidence="1">
    <location>
        <position position="58"/>
    </location>
</feature>
<keyword evidence="2" id="KW-1185">Reference proteome</keyword>
<dbReference type="InterPro" id="IPR018154">
    <property type="entry name" value="TLV/ENV_coat_polyprotein"/>
</dbReference>
<reference evidence="1 2" key="1">
    <citation type="submission" date="2019-09" db="EMBL/GenBank/DDBJ databases">
        <title>Bird 10,000 Genomes (B10K) Project - Family phase.</title>
        <authorList>
            <person name="Zhang G."/>
        </authorList>
    </citation>
    <scope>NUCLEOTIDE SEQUENCE [LARGE SCALE GENOMIC DNA]</scope>
    <source>
        <strain evidence="1">B10K-LSUMZ-16893</strain>
    </source>
</reference>
<dbReference type="SUPFAM" id="SSF58069">
    <property type="entry name" value="Virus ectodomain"/>
    <property type="match status" value="1"/>
</dbReference>
<comment type="caution">
    <text evidence="1">The sequence shown here is derived from an EMBL/GenBank/DDBJ whole genome shotgun (WGS) entry which is preliminary data.</text>
</comment>
<protein>
    <submittedName>
        <fullName evidence="1">ENR1 protein</fullName>
    </submittedName>
</protein>
<sequence length="58" mass="6422">MLNRIIRLQAVVEIITNRTGQALDLVARQLSQTRAAVYQNCLALDYILAEEGGVCGKF</sequence>
<dbReference type="PANTHER" id="PTHR10424:SF68">
    <property type="entry name" value="ENDOGENOUS RETROVIRUS GROUP 3 MEMBER 1 ENV POLYPROTEIN"/>
    <property type="match status" value="1"/>
</dbReference>
<dbReference type="PANTHER" id="PTHR10424">
    <property type="entry name" value="VIRAL ENVELOPE PROTEIN"/>
    <property type="match status" value="1"/>
</dbReference>
<evidence type="ECO:0000313" key="1">
    <source>
        <dbReference type="EMBL" id="NXA44213.1"/>
    </source>
</evidence>
<dbReference type="OrthoDB" id="8949317at2759"/>